<name>A0A399EIB9_9DEIN</name>
<proteinExistence type="predicted"/>
<keyword evidence="3" id="KW-1185">Reference proteome</keyword>
<evidence type="ECO:0000313" key="2">
    <source>
        <dbReference type="EMBL" id="RIH83698.1"/>
    </source>
</evidence>
<feature type="region of interest" description="Disordered" evidence="1">
    <location>
        <begin position="25"/>
        <end position="67"/>
    </location>
</feature>
<sequence length="67" mass="6575">MVLGAGKYGLENLAAVPPSGAMVVGSGPKHKNASGKRPGCSPYGNLGAQPPSSSNCTSRIFSSIASG</sequence>
<reference evidence="2 3" key="1">
    <citation type="submission" date="2018-08" db="EMBL/GenBank/DDBJ databases">
        <title>Meiothermus roseus NBRC 110900 genome sequencing project.</title>
        <authorList>
            <person name="Da Costa M.S."/>
            <person name="Albuquerque L."/>
            <person name="Raposo P."/>
            <person name="Froufe H.J.C."/>
            <person name="Barroso C.S."/>
            <person name="Egas C."/>
        </authorList>
    </citation>
    <scope>NUCLEOTIDE SEQUENCE [LARGE SCALE GENOMIC DNA]</scope>
    <source>
        <strain evidence="2 3">NBRC 110900</strain>
    </source>
</reference>
<protein>
    <submittedName>
        <fullName evidence="2">Uncharacterized protein</fullName>
    </submittedName>
</protein>
<feature type="compositionally biased region" description="Polar residues" evidence="1">
    <location>
        <begin position="50"/>
        <end position="67"/>
    </location>
</feature>
<evidence type="ECO:0000256" key="1">
    <source>
        <dbReference type="SAM" id="MobiDB-lite"/>
    </source>
</evidence>
<dbReference type="EMBL" id="QWLA01000071">
    <property type="protein sequence ID" value="RIH83698.1"/>
    <property type="molecule type" value="Genomic_DNA"/>
</dbReference>
<organism evidence="2 3">
    <name type="scientific">Calidithermus roseus</name>
    <dbReference type="NCBI Taxonomy" id="1644118"/>
    <lineage>
        <taxon>Bacteria</taxon>
        <taxon>Thermotogati</taxon>
        <taxon>Deinococcota</taxon>
        <taxon>Deinococci</taxon>
        <taxon>Thermales</taxon>
        <taxon>Thermaceae</taxon>
        <taxon>Calidithermus</taxon>
    </lineage>
</organism>
<dbReference type="AlphaFoldDB" id="A0A399EIB9"/>
<dbReference type="Proteomes" id="UP000265341">
    <property type="component" value="Unassembled WGS sequence"/>
</dbReference>
<comment type="caution">
    <text evidence="2">The sequence shown here is derived from an EMBL/GenBank/DDBJ whole genome shotgun (WGS) entry which is preliminary data.</text>
</comment>
<accession>A0A399EIB9</accession>
<gene>
    <name evidence="2" type="ORF">Mrose_02924</name>
</gene>
<evidence type="ECO:0000313" key="3">
    <source>
        <dbReference type="Proteomes" id="UP000265341"/>
    </source>
</evidence>